<organism evidence="4 5">
    <name type="scientific">Acrobeloides nanus</name>
    <dbReference type="NCBI Taxonomy" id="290746"/>
    <lineage>
        <taxon>Eukaryota</taxon>
        <taxon>Metazoa</taxon>
        <taxon>Ecdysozoa</taxon>
        <taxon>Nematoda</taxon>
        <taxon>Chromadorea</taxon>
        <taxon>Rhabditida</taxon>
        <taxon>Tylenchina</taxon>
        <taxon>Cephalobomorpha</taxon>
        <taxon>Cephaloboidea</taxon>
        <taxon>Cephalobidae</taxon>
        <taxon>Acrobeloides</taxon>
    </lineage>
</organism>
<dbReference type="AlphaFoldDB" id="A0A914C0E8"/>
<dbReference type="InterPro" id="IPR039039">
    <property type="entry name" value="RAI1-like_fam"/>
</dbReference>
<dbReference type="GO" id="GO:0004518">
    <property type="term" value="F:nuclease activity"/>
    <property type="evidence" value="ECO:0007669"/>
    <property type="project" value="UniProtKB-KW"/>
</dbReference>
<dbReference type="Proteomes" id="UP000887540">
    <property type="component" value="Unplaced"/>
</dbReference>
<dbReference type="GO" id="GO:0005634">
    <property type="term" value="C:nucleus"/>
    <property type="evidence" value="ECO:0007669"/>
    <property type="project" value="UniProtKB-SubCell"/>
</dbReference>
<comment type="cofactor">
    <cofactor evidence="2">
        <name>a divalent metal cation</name>
        <dbReference type="ChEBI" id="CHEBI:60240"/>
    </cofactor>
</comment>
<dbReference type="WBParaSite" id="ACRNAN_Path_1430.g5615.t1">
    <property type="protein sequence ID" value="ACRNAN_Path_1430.g5615.t1"/>
    <property type="gene ID" value="ACRNAN_Path_1430.g5615"/>
</dbReference>
<protein>
    <recommendedName>
        <fullName evidence="2">Decapping nuclease</fullName>
        <ecNumber evidence="2">3.6.1.-</ecNumber>
    </recommendedName>
</protein>
<dbReference type="GO" id="GO:0110155">
    <property type="term" value="P:NAD-cap decapping"/>
    <property type="evidence" value="ECO:0007669"/>
    <property type="project" value="TreeGrafter"/>
</dbReference>
<feature type="domain" description="RAI1-like" evidence="3">
    <location>
        <begin position="1"/>
        <end position="136"/>
    </location>
</feature>
<dbReference type="GO" id="GO:0005829">
    <property type="term" value="C:cytosol"/>
    <property type="evidence" value="ECO:0007669"/>
    <property type="project" value="TreeGrafter"/>
</dbReference>
<evidence type="ECO:0000313" key="5">
    <source>
        <dbReference type="WBParaSite" id="ACRNAN_Path_1430.g5615.t1"/>
    </source>
</evidence>
<reference evidence="5" key="1">
    <citation type="submission" date="2022-11" db="UniProtKB">
        <authorList>
            <consortium name="WormBaseParasite"/>
        </authorList>
    </citation>
    <scope>IDENTIFICATION</scope>
</reference>
<dbReference type="GO" id="GO:0046872">
    <property type="term" value="F:metal ion binding"/>
    <property type="evidence" value="ECO:0007669"/>
    <property type="project" value="UniProtKB-KW"/>
</dbReference>
<dbReference type="GO" id="GO:0003723">
    <property type="term" value="F:RNA binding"/>
    <property type="evidence" value="ECO:0007669"/>
    <property type="project" value="UniProtKB-KW"/>
</dbReference>
<keyword evidence="4" id="KW-1185">Reference proteome</keyword>
<keyword evidence="2" id="KW-0479">Metal-binding</keyword>
<evidence type="ECO:0000259" key="3">
    <source>
        <dbReference type="Pfam" id="PF08652"/>
    </source>
</evidence>
<dbReference type="GO" id="GO:0000956">
    <property type="term" value="P:nuclear-transcribed mRNA catabolic process"/>
    <property type="evidence" value="ECO:0007669"/>
    <property type="project" value="TreeGrafter"/>
</dbReference>
<comment type="subcellular location">
    <subcellularLocation>
        <location evidence="2">Nucleus</location>
    </subcellularLocation>
</comment>
<dbReference type="PANTHER" id="PTHR12395">
    <property type="entry name" value="DOM-3 RELATED"/>
    <property type="match status" value="1"/>
</dbReference>
<keyword evidence="2" id="KW-0547">Nucleotide-binding</keyword>
<keyword evidence="2" id="KW-0694">RNA-binding</keyword>
<comment type="function">
    <text evidence="2">Decapping enzyme for NAD-capped RNAs: specifically hydrolyzes the nicotinamide adenine dinucleotide (NAD) cap from a subset of RNAs by removing the entire NAD moiety from the 5'-end of an NAD-capped RNA.</text>
</comment>
<evidence type="ECO:0000256" key="2">
    <source>
        <dbReference type="RuleBase" id="RU367113"/>
    </source>
</evidence>
<sequence>MDCVDSEGKDMEIKTEFGNVNRNNPKLHRKYLKWYIQSYLVGIQNIVVGKKVDDTHVNKVAIYDLEDLRRQGQKHWNLDKCMTFLHDYLKTVKNELDTKPEGEILLTKYDPSYQTKVNFTWESANSAYAFLPEEFKQRFAI</sequence>
<dbReference type="GO" id="GO:0034353">
    <property type="term" value="F:mRNA 5'-diphosphatase activity"/>
    <property type="evidence" value="ECO:0007669"/>
    <property type="project" value="TreeGrafter"/>
</dbReference>
<dbReference type="GO" id="GO:0000166">
    <property type="term" value="F:nucleotide binding"/>
    <property type="evidence" value="ECO:0007669"/>
    <property type="project" value="UniProtKB-KW"/>
</dbReference>
<dbReference type="Pfam" id="PF08652">
    <property type="entry name" value="RAI1"/>
    <property type="match status" value="1"/>
</dbReference>
<dbReference type="InterPro" id="IPR013961">
    <property type="entry name" value="RAI1"/>
</dbReference>
<proteinExistence type="inferred from homology"/>
<keyword evidence="2" id="KW-0540">Nuclease</keyword>
<dbReference type="PANTHER" id="PTHR12395:SF9">
    <property type="entry name" value="DECAPPING AND EXORIBONUCLEASE PROTEIN"/>
    <property type="match status" value="1"/>
</dbReference>
<dbReference type="EC" id="3.6.1.-" evidence="2"/>
<evidence type="ECO:0000256" key="1">
    <source>
        <dbReference type="ARBA" id="ARBA00006562"/>
    </source>
</evidence>
<keyword evidence="2" id="KW-0378">Hydrolase</keyword>
<accession>A0A914C0E8</accession>
<evidence type="ECO:0000313" key="4">
    <source>
        <dbReference type="Proteomes" id="UP000887540"/>
    </source>
</evidence>
<keyword evidence="2" id="KW-0539">Nucleus</keyword>
<comment type="similarity">
    <text evidence="1 2">Belongs to the DXO/Dom3Z family.</text>
</comment>
<name>A0A914C0E8_9BILA</name>